<evidence type="ECO:0000256" key="6">
    <source>
        <dbReference type="ARBA" id="ARBA00022777"/>
    </source>
</evidence>
<dbReference type="SUPFAM" id="SSF47384">
    <property type="entry name" value="Homodimeric domain of signal transducing histidine kinase"/>
    <property type="match status" value="1"/>
</dbReference>
<keyword evidence="8" id="KW-0902">Two-component regulatory system</keyword>
<comment type="function">
    <text evidence="9">Putative oxygen sensor; modulates the activity of FixJ, a transcriptional activator of nitrogen fixation fixK gene. FixL probably acts as a kinase that phosphorylates FixJ.</text>
</comment>
<dbReference type="InterPro" id="IPR005467">
    <property type="entry name" value="His_kinase_dom"/>
</dbReference>
<evidence type="ECO:0000259" key="12">
    <source>
        <dbReference type="PROSITE" id="PS50109"/>
    </source>
</evidence>
<keyword evidence="5" id="KW-0547">Nucleotide-binding</keyword>
<evidence type="ECO:0000259" key="13">
    <source>
        <dbReference type="PROSITE" id="PS50112"/>
    </source>
</evidence>
<dbReference type="SMART" id="SM00387">
    <property type="entry name" value="HATPase_c"/>
    <property type="match status" value="1"/>
</dbReference>
<evidence type="ECO:0000256" key="8">
    <source>
        <dbReference type="ARBA" id="ARBA00023012"/>
    </source>
</evidence>
<dbReference type="FunFam" id="3.30.450.20:FF:000060">
    <property type="entry name" value="Sensor protein FixL"/>
    <property type="match status" value="1"/>
</dbReference>
<evidence type="ECO:0000256" key="9">
    <source>
        <dbReference type="ARBA" id="ARBA00059827"/>
    </source>
</evidence>
<dbReference type="GO" id="GO:0000155">
    <property type="term" value="F:phosphorelay sensor kinase activity"/>
    <property type="evidence" value="ECO:0007669"/>
    <property type="project" value="InterPro"/>
</dbReference>
<dbReference type="EC" id="2.7.13.3" evidence="2"/>
<dbReference type="InterPro" id="IPR000014">
    <property type="entry name" value="PAS"/>
</dbReference>
<gene>
    <name evidence="15" type="ORF">B7Z12_06600</name>
</gene>
<dbReference type="GO" id="GO:0042802">
    <property type="term" value="F:identical protein binding"/>
    <property type="evidence" value="ECO:0007669"/>
    <property type="project" value="UniProtKB-ARBA"/>
</dbReference>
<dbReference type="SUPFAM" id="SSF55785">
    <property type="entry name" value="PYP-like sensor domain (PAS domain)"/>
    <property type="match status" value="1"/>
</dbReference>
<evidence type="ECO:0000256" key="10">
    <source>
        <dbReference type="ARBA" id="ARBA00070616"/>
    </source>
</evidence>
<keyword evidence="6 15" id="KW-0418">Kinase</keyword>
<dbReference type="PANTHER" id="PTHR43065">
    <property type="entry name" value="SENSOR HISTIDINE KINASE"/>
    <property type="match status" value="1"/>
</dbReference>
<dbReference type="GO" id="GO:0006355">
    <property type="term" value="P:regulation of DNA-templated transcription"/>
    <property type="evidence" value="ECO:0007669"/>
    <property type="project" value="InterPro"/>
</dbReference>
<evidence type="ECO:0000256" key="3">
    <source>
        <dbReference type="ARBA" id="ARBA00022553"/>
    </source>
</evidence>
<dbReference type="PANTHER" id="PTHR43065:SF10">
    <property type="entry name" value="PEROXIDE STRESS-ACTIVATED HISTIDINE KINASE MAK3"/>
    <property type="match status" value="1"/>
</dbReference>
<dbReference type="PROSITE" id="PS50113">
    <property type="entry name" value="PAC"/>
    <property type="match status" value="1"/>
</dbReference>
<dbReference type="InterPro" id="IPR036097">
    <property type="entry name" value="HisK_dim/P_sf"/>
</dbReference>
<evidence type="ECO:0000256" key="4">
    <source>
        <dbReference type="ARBA" id="ARBA00022679"/>
    </source>
</evidence>
<evidence type="ECO:0000256" key="5">
    <source>
        <dbReference type="ARBA" id="ARBA00022741"/>
    </source>
</evidence>
<dbReference type="Gene3D" id="6.10.250.2580">
    <property type="match status" value="1"/>
</dbReference>
<keyword evidence="7" id="KW-0067">ATP-binding</keyword>
<evidence type="ECO:0000256" key="2">
    <source>
        <dbReference type="ARBA" id="ARBA00012438"/>
    </source>
</evidence>
<dbReference type="SMART" id="SM00091">
    <property type="entry name" value="PAS"/>
    <property type="match status" value="1"/>
</dbReference>
<dbReference type="InterPro" id="IPR035965">
    <property type="entry name" value="PAS-like_dom_sf"/>
</dbReference>
<feature type="domain" description="Histidine kinase" evidence="12">
    <location>
        <begin position="276"/>
        <end position="493"/>
    </location>
</feature>
<feature type="transmembrane region" description="Helical" evidence="11">
    <location>
        <begin position="101"/>
        <end position="120"/>
    </location>
</feature>
<keyword evidence="11" id="KW-0812">Transmembrane</keyword>
<dbReference type="InterPro" id="IPR004358">
    <property type="entry name" value="Sig_transdc_His_kin-like_C"/>
</dbReference>
<keyword evidence="4" id="KW-0808">Transferase</keyword>
<dbReference type="InterPro" id="IPR013767">
    <property type="entry name" value="PAS_fold"/>
</dbReference>
<dbReference type="Pfam" id="PF00512">
    <property type="entry name" value="HisKA"/>
    <property type="match status" value="1"/>
</dbReference>
<evidence type="ECO:0000259" key="14">
    <source>
        <dbReference type="PROSITE" id="PS50113"/>
    </source>
</evidence>
<dbReference type="PROSITE" id="PS50112">
    <property type="entry name" value="PAS"/>
    <property type="match status" value="1"/>
</dbReference>
<dbReference type="Pfam" id="PF02518">
    <property type="entry name" value="HATPase_c"/>
    <property type="match status" value="1"/>
</dbReference>
<sequence>MRSKEPQATMKPTRGLSSTLFSDPHPTAYLAAFAAVMATATARLYLPEAFTAPSSFLLFVPAVLVSAALGGVGPGVFGTTFAWAAVWWVTRDIPFDLVSGLSAAIFLSVGFGMAVGGGWFHAARRRAAAVNDHLRSILDTVPDAVVVIDRAGIMTSFSPAAQRMFGWTEAEAIGKNVSLLMPEPYQSSHDGYLDRYARTGEKRIIGAGRVVVGRRKDGSTFPMELAVGETRGPTPSFTGFIRDLTERQETETRLQELQNELVHVSRLTAMGEMASTLAHELNQPLSAIANLLTGSRRLMDRGREADQAKVRDAIDRAAAQALRAGEVIHRMRDFARRGASEREVESLSKLIEEASALALIGEKERQVDVRLKLDPKADDVFADRVQIQQVLLNLIRNGIDAMQAQEPRKRALLISTGLTEEGWSEVCVADTGPGIAPEVLERLFQPFMTTKPQGMGVGLSISRSIIEAHGGRIWAEANPGGGALFRFTLPPAESLAGEKETIDD</sequence>
<accession>A0A258DAK2</accession>
<dbReference type="InterPro" id="IPR000700">
    <property type="entry name" value="PAS-assoc_C"/>
</dbReference>
<dbReference type="InterPro" id="IPR003661">
    <property type="entry name" value="HisK_dim/P_dom"/>
</dbReference>
<dbReference type="EMBL" id="NCDQ01000078">
    <property type="protein sequence ID" value="OYX04422.1"/>
    <property type="molecule type" value="Genomic_DNA"/>
</dbReference>
<evidence type="ECO:0000256" key="1">
    <source>
        <dbReference type="ARBA" id="ARBA00000085"/>
    </source>
</evidence>
<keyword evidence="11" id="KW-0472">Membrane</keyword>
<keyword evidence="3" id="KW-0597">Phosphoprotein</keyword>
<comment type="catalytic activity">
    <reaction evidence="1">
        <text>ATP + protein L-histidine = ADP + protein N-phospho-L-histidine.</text>
        <dbReference type="EC" id="2.7.13.3"/>
    </reaction>
</comment>
<feature type="domain" description="PAC" evidence="14">
    <location>
        <begin position="198"/>
        <end position="256"/>
    </location>
</feature>
<feature type="transmembrane region" description="Helical" evidence="11">
    <location>
        <begin position="27"/>
        <end position="46"/>
    </location>
</feature>
<protein>
    <recommendedName>
        <fullName evidence="10">Sensor protein FixL</fullName>
        <ecNumber evidence="2">2.7.13.3</ecNumber>
    </recommendedName>
</protein>
<dbReference type="CDD" id="cd00130">
    <property type="entry name" value="PAS"/>
    <property type="match status" value="1"/>
</dbReference>
<organism evidence="15 16">
    <name type="scientific">Caulobacter vibrioides</name>
    <name type="common">Caulobacter crescentus</name>
    <dbReference type="NCBI Taxonomy" id="155892"/>
    <lineage>
        <taxon>Bacteria</taxon>
        <taxon>Pseudomonadati</taxon>
        <taxon>Pseudomonadota</taxon>
        <taxon>Alphaproteobacteria</taxon>
        <taxon>Caulobacterales</taxon>
        <taxon>Caulobacteraceae</taxon>
        <taxon>Caulobacter</taxon>
    </lineage>
</organism>
<name>A0A258DAK2_CAUVI</name>
<evidence type="ECO:0000313" key="16">
    <source>
        <dbReference type="Proteomes" id="UP000215616"/>
    </source>
</evidence>
<dbReference type="Gene3D" id="3.30.450.20">
    <property type="entry name" value="PAS domain"/>
    <property type="match status" value="1"/>
</dbReference>
<dbReference type="Proteomes" id="UP000215616">
    <property type="component" value="Unassembled WGS sequence"/>
</dbReference>
<dbReference type="FunFam" id="3.30.565.10:FF:000042">
    <property type="entry name" value="Two-component sensor histidine kinase KdpD"/>
    <property type="match status" value="1"/>
</dbReference>
<feature type="domain" description="PAS" evidence="13">
    <location>
        <begin position="130"/>
        <end position="200"/>
    </location>
</feature>
<dbReference type="SUPFAM" id="SSF55874">
    <property type="entry name" value="ATPase domain of HSP90 chaperone/DNA topoisomerase II/histidine kinase"/>
    <property type="match status" value="1"/>
</dbReference>
<dbReference type="InterPro" id="IPR036890">
    <property type="entry name" value="HATPase_C_sf"/>
</dbReference>
<dbReference type="SMART" id="SM00388">
    <property type="entry name" value="HisKA"/>
    <property type="match status" value="1"/>
</dbReference>
<dbReference type="PRINTS" id="PR00344">
    <property type="entry name" value="BCTRLSENSOR"/>
</dbReference>
<dbReference type="Gene3D" id="1.10.287.130">
    <property type="match status" value="1"/>
</dbReference>
<feature type="transmembrane region" description="Helical" evidence="11">
    <location>
        <begin position="58"/>
        <end position="89"/>
    </location>
</feature>
<proteinExistence type="predicted"/>
<dbReference type="Pfam" id="PF00989">
    <property type="entry name" value="PAS"/>
    <property type="match status" value="1"/>
</dbReference>
<dbReference type="InterPro" id="IPR003594">
    <property type="entry name" value="HATPase_dom"/>
</dbReference>
<evidence type="ECO:0000256" key="7">
    <source>
        <dbReference type="ARBA" id="ARBA00022840"/>
    </source>
</evidence>
<dbReference type="CDD" id="cd00082">
    <property type="entry name" value="HisKA"/>
    <property type="match status" value="1"/>
</dbReference>
<dbReference type="Gene3D" id="3.30.565.10">
    <property type="entry name" value="Histidine kinase-like ATPase, C-terminal domain"/>
    <property type="match status" value="1"/>
</dbReference>
<dbReference type="PROSITE" id="PS50109">
    <property type="entry name" value="HIS_KIN"/>
    <property type="match status" value="1"/>
</dbReference>
<evidence type="ECO:0000313" key="15">
    <source>
        <dbReference type="EMBL" id="OYX04422.1"/>
    </source>
</evidence>
<dbReference type="AlphaFoldDB" id="A0A258DAK2"/>
<dbReference type="GO" id="GO:0005524">
    <property type="term" value="F:ATP binding"/>
    <property type="evidence" value="ECO:0007669"/>
    <property type="project" value="UniProtKB-KW"/>
</dbReference>
<evidence type="ECO:0000256" key="11">
    <source>
        <dbReference type="SAM" id="Phobius"/>
    </source>
</evidence>
<comment type="caution">
    <text evidence="15">The sequence shown here is derived from an EMBL/GenBank/DDBJ whole genome shotgun (WGS) entry which is preliminary data.</text>
</comment>
<dbReference type="NCBIfam" id="TIGR00229">
    <property type="entry name" value="sensory_box"/>
    <property type="match status" value="1"/>
</dbReference>
<reference evidence="15 16" key="1">
    <citation type="submission" date="2017-03" db="EMBL/GenBank/DDBJ databases">
        <title>Lifting the veil on microbial sulfur biogeochemistry in mining wastewaters.</title>
        <authorList>
            <person name="Kantor R.S."/>
            <person name="Colenbrander Nelson T."/>
            <person name="Marshall S."/>
            <person name="Bennett D."/>
            <person name="Apte S."/>
            <person name="Camacho D."/>
            <person name="Thomas B.C."/>
            <person name="Warren L.A."/>
            <person name="Banfield J.F."/>
        </authorList>
    </citation>
    <scope>NUCLEOTIDE SEQUENCE [LARGE SCALE GENOMIC DNA]</scope>
    <source>
        <strain evidence="15">32-67-7</strain>
    </source>
</reference>
<keyword evidence="11" id="KW-1133">Transmembrane helix</keyword>